<dbReference type="RefSeq" id="WP_145859020.1">
    <property type="nucleotide sequence ID" value="NZ_RPFW01000006.1"/>
</dbReference>
<protein>
    <recommendedName>
        <fullName evidence="3">Nucleotidyltransferase domain-containing protein</fullName>
    </recommendedName>
</protein>
<evidence type="ECO:0008006" key="3">
    <source>
        <dbReference type="Google" id="ProtNLM"/>
    </source>
</evidence>
<name>A0A6P2BV61_9ACTN</name>
<dbReference type="EMBL" id="RPFW01000006">
    <property type="protein sequence ID" value="TVZ02015.1"/>
    <property type="molecule type" value="Genomic_DNA"/>
</dbReference>
<evidence type="ECO:0000313" key="2">
    <source>
        <dbReference type="Proteomes" id="UP000460272"/>
    </source>
</evidence>
<proteinExistence type="predicted"/>
<gene>
    <name evidence="1" type="ORF">EAS64_31835</name>
</gene>
<dbReference type="Proteomes" id="UP000460272">
    <property type="component" value="Unassembled WGS sequence"/>
</dbReference>
<sequence>MPIVAGAGPEPAGGSTAAGALAGRAWLAALPDELAAQRRVMARLADLCETWPLVMSLLVGCSLGRGAADALSDIDAALGVDAPRGEPGAAMIGTAEAMVAAALPEMGALVDVLRHRTGPGSQHVRRIFAQFADGTQLDLAVVAEAEIETRRRAGGAPDFIPLYTAPGLPGTWQPEDQLPAGGGVPGSEPPAAYAVTGGQIREWAFHGWCMLIDADKYLRRGSLWEAHSRLHEARHYIWALWAAAQGALYPWHGLSQVLDHEPGNLPPGIESTLAGLDAPALRAAARASAKVLTTASEAAARRHPANLPEPMAAYVTRVLFREP</sequence>
<accession>A0A6P2BV61</accession>
<keyword evidence="2" id="KW-1185">Reference proteome</keyword>
<organism evidence="1 2">
    <name type="scientific">Trebonia kvetii</name>
    <dbReference type="NCBI Taxonomy" id="2480626"/>
    <lineage>
        <taxon>Bacteria</taxon>
        <taxon>Bacillati</taxon>
        <taxon>Actinomycetota</taxon>
        <taxon>Actinomycetes</taxon>
        <taxon>Streptosporangiales</taxon>
        <taxon>Treboniaceae</taxon>
        <taxon>Trebonia</taxon>
    </lineage>
</organism>
<dbReference type="OrthoDB" id="5179529at2"/>
<evidence type="ECO:0000313" key="1">
    <source>
        <dbReference type="EMBL" id="TVZ02015.1"/>
    </source>
</evidence>
<dbReference type="AlphaFoldDB" id="A0A6P2BV61"/>
<comment type="caution">
    <text evidence="1">The sequence shown here is derived from an EMBL/GenBank/DDBJ whole genome shotgun (WGS) entry which is preliminary data.</text>
</comment>
<reference evidence="1 2" key="1">
    <citation type="submission" date="2018-11" db="EMBL/GenBank/DDBJ databases">
        <title>Trebonia kvetii gen.nov., sp.nov., a novel acidophilic actinobacterium, and proposal of the new actinobacterial family Treboniaceae fam. nov.</title>
        <authorList>
            <person name="Rapoport D."/>
            <person name="Sagova-Mareckova M."/>
            <person name="Sedlacek I."/>
            <person name="Provaznik J."/>
            <person name="Kralova S."/>
            <person name="Pavlinic D."/>
            <person name="Benes V."/>
            <person name="Kopecky J."/>
        </authorList>
    </citation>
    <scope>NUCLEOTIDE SEQUENCE [LARGE SCALE GENOMIC DNA]</scope>
    <source>
        <strain evidence="1 2">15Tr583</strain>
    </source>
</reference>